<dbReference type="AlphaFoldDB" id="A0A850Z9Y5"/>
<dbReference type="PANTHER" id="PTHR23226">
    <property type="entry name" value="ZINC FINGER AND SCAN DOMAIN-CONTAINING"/>
    <property type="match status" value="1"/>
</dbReference>
<evidence type="ECO:0000256" key="4">
    <source>
        <dbReference type="ARBA" id="ARBA00022833"/>
    </source>
</evidence>
<dbReference type="Gene3D" id="3.30.160.60">
    <property type="entry name" value="Classic Zinc Finger"/>
    <property type="match status" value="2"/>
</dbReference>
<keyword evidence="4" id="KW-0862">Zinc</keyword>
<dbReference type="OrthoDB" id="6077919at2759"/>
<dbReference type="EMBL" id="WAAG01054298">
    <property type="protein sequence ID" value="NWI02773.1"/>
    <property type="molecule type" value="Genomic_DNA"/>
</dbReference>
<protein>
    <submittedName>
        <fullName evidence="8">ZFP2 protein</fullName>
    </submittedName>
</protein>
<gene>
    <name evidence="8" type="primary">Zfp2</name>
    <name evidence="8" type="ORF">TICMUR_R10658</name>
</gene>
<keyword evidence="9" id="KW-1185">Reference proteome</keyword>
<keyword evidence="2" id="KW-0677">Repeat</keyword>
<keyword evidence="3 6" id="KW-0863">Zinc-finger</keyword>
<dbReference type="InterPro" id="IPR036236">
    <property type="entry name" value="Znf_C2H2_sf"/>
</dbReference>
<dbReference type="PROSITE" id="PS00028">
    <property type="entry name" value="ZINC_FINGER_C2H2_1"/>
    <property type="match status" value="1"/>
</dbReference>
<evidence type="ECO:0000256" key="6">
    <source>
        <dbReference type="PROSITE-ProRule" id="PRU00042"/>
    </source>
</evidence>
<dbReference type="PANTHER" id="PTHR23226:SF377">
    <property type="entry name" value="ZINC FINGER AND SCAN DOMAIN-CONTAINING PROTEIN 20"/>
    <property type="match status" value="1"/>
</dbReference>
<feature type="non-terminal residue" evidence="8">
    <location>
        <position position="1"/>
    </location>
</feature>
<reference evidence="8" key="1">
    <citation type="submission" date="2019-09" db="EMBL/GenBank/DDBJ databases">
        <title>Bird 10,000 Genomes (B10K) Project - Family phase.</title>
        <authorList>
            <person name="Zhang G."/>
        </authorList>
    </citation>
    <scope>NUCLEOTIDE SEQUENCE</scope>
    <source>
        <strain evidence="8">B10K-DU-012-47</strain>
    </source>
</reference>
<feature type="domain" description="C2H2-type" evidence="7">
    <location>
        <begin position="36"/>
        <end position="63"/>
    </location>
</feature>
<dbReference type="Proteomes" id="UP000629438">
    <property type="component" value="Unassembled WGS sequence"/>
</dbReference>
<dbReference type="GO" id="GO:0000978">
    <property type="term" value="F:RNA polymerase II cis-regulatory region sequence-specific DNA binding"/>
    <property type="evidence" value="ECO:0007669"/>
    <property type="project" value="TreeGrafter"/>
</dbReference>
<organism evidence="8 9">
    <name type="scientific">Tichodroma muraria</name>
    <dbReference type="NCBI Taxonomy" id="237442"/>
    <lineage>
        <taxon>Eukaryota</taxon>
        <taxon>Metazoa</taxon>
        <taxon>Chordata</taxon>
        <taxon>Craniata</taxon>
        <taxon>Vertebrata</taxon>
        <taxon>Euteleostomi</taxon>
        <taxon>Archelosauria</taxon>
        <taxon>Archosauria</taxon>
        <taxon>Dinosauria</taxon>
        <taxon>Saurischia</taxon>
        <taxon>Theropoda</taxon>
        <taxon>Coelurosauria</taxon>
        <taxon>Aves</taxon>
        <taxon>Neognathae</taxon>
        <taxon>Neoaves</taxon>
        <taxon>Telluraves</taxon>
        <taxon>Australaves</taxon>
        <taxon>Passeriformes</taxon>
        <taxon>Sittidae</taxon>
        <taxon>Tichodroma</taxon>
    </lineage>
</organism>
<dbReference type="InterPro" id="IPR013087">
    <property type="entry name" value="Znf_C2H2_type"/>
</dbReference>
<dbReference type="GO" id="GO:0000981">
    <property type="term" value="F:DNA-binding transcription factor activity, RNA polymerase II-specific"/>
    <property type="evidence" value="ECO:0007669"/>
    <property type="project" value="TreeGrafter"/>
</dbReference>
<accession>A0A850Z9Y5</accession>
<dbReference type="FunFam" id="3.30.160.60:FF:000295">
    <property type="entry name" value="zinc finger protein 19"/>
    <property type="match status" value="1"/>
</dbReference>
<dbReference type="GO" id="GO:0008270">
    <property type="term" value="F:zinc ion binding"/>
    <property type="evidence" value="ECO:0007669"/>
    <property type="project" value="UniProtKB-KW"/>
</dbReference>
<evidence type="ECO:0000256" key="2">
    <source>
        <dbReference type="ARBA" id="ARBA00022737"/>
    </source>
</evidence>
<comment type="caution">
    <text evidence="8">The sequence shown here is derived from an EMBL/GenBank/DDBJ whole genome shotgun (WGS) entry which is preliminary data.</text>
</comment>
<keyword evidence="5" id="KW-0804">Transcription</keyword>
<keyword evidence="1" id="KW-0479">Metal-binding</keyword>
<evidence type="ECO:0000256" key="5">
    <source>
        <dbReference type="ARBA" id="ARBA00023163"/>
    </source>
</evidence>
<dbReference type="SUPFAM" id="SSF57667">
    <property type="entry name" value="beta-beta-alpha zinc fingers"/>
    <property type="match status" value="2"/>
</dbReference>
<dbReference type="FunFam" id="3.30.160.60:FF:000016">
    <property type="entry name" value="zinc finger protein 37 homolog"/>
    <property type="match status" value="1"/>
</dbReference>
<feature type="domain" description="C2H2-type" evidence="7">
    <location>
        <begin position="7"/>
        <end position="35"/>
    </location>
</feature>
<evidence type="ECO:0000313" key="8">
    <source>
        <dbReference type="EMBL" id="NWI02773.1"/>
    </source>
</evidence>
<sequence>HTGERPYEYPECGKSFSQSSHLIYHQRGHTTGERPYKCDKCRRRFQSSSSLLLHQQIHREERPFCCPDCGKGF</sequence>
<name>A0A850Z9Y5_9PASS</name>
<evidence type="ECO:0000313" key="9">
    <source>
        <dbReference type="Proteomes" id="UP000629438"/>
    </source>
</evidence>
<evidence type="ECO:0000256" key="3">
    <source>
        <dbReference type="ARBA" id="ARBA00022771"/>
    </source>
</evidence>
<dbReference type="Pfam" id="PF00096">
    <property type="entry name" value="zf-C2H2"/>
    <property type="match status" value="2"/>
</dbReference>
<dbReference type="PROSITE" id="PS50157">
    <property type="entry name" value="ZINC_FINGER_C2H2_2"/>
    <property type="match status" value="2"/>
</dbReference>
<feature type="non-terminal residue" evidence="8">
    <location>
        <position position="73"/>
    </location>
</feature>
<evidence type="ECO:0000259" key="7">
    <source>
        <dbReference type="PROSITE" id="PS50157"/>
    </source>
</evidence>
<proteinExistence type="predicted"/>
<evidence type="ECO:0000256" key="1">
    <source>
        <dbReference type="ARBA" id="ARBA00022723"/>
    </source>
</evidence>
<dbReference type="SMART" id="SM00355">
    <property type="entry name" value="ZnF_C2H2"/>
    <property type="match status" value="2"/>
</dbReference>